<name>A0A6A6QZG2_9PEZI</name>
<keyword evidence="2" id="KW-1185">Reference proteome</keyword>
<dbReference type="Proteomes" id="UP000799750">
    <property type="component" value="Unassembled WGS sequence"/>
</dbReference>
<dbReference type="EMBL" id="MU004186">
    <property type="protein sequence ID" value="KAF2497666.1"/>
    <property type="molecule type" value="Genomic_DNA"/>
</dbReference>
<dbReference type="OrthoDB" id="62952at2759"/>
<protein>
    <submittedName>
        <fullName evidence="1">Uncharacterized protein</fullName>
    </submittedName>
</protein>
<reference evidence="1" key="1">
    <citation type="journal article" date="2020" name="Stud. Mycol.">
        <title>101 Dothideomycetes genomes: a test case for predicting lifestyles and emergence of pathogens.</title>
        <authorList>
            <person name="Haridas S."/>
            <person name="Albert R."/>
            <person name="Binder M."/>
            <person name="Bloem J."/>
            <person name="Labutti K."/>
            <person name="Salamov A."/>
            <person name="Andreopoulos B."/>
            <person name="Baker S."/>
            <person name="Barry K."/>
            <person name="Bills G."/>
            <person name="Bluhm B."/>
            <person name="Cannon C."/>
            <person name="Castanera R."/>
            <person name="Culley D."/>
            <person name="Daum C."/>
            <person name="Ezra D."/>
            <person name="Gonzalez J."/>
            <person name="Henrissat B."/>
            <person name="Kuo A."/>
            <person name="Liang C."/>
            <person name="Lipzen A."/>
            <person name="Lutzoni F."/>
            <person name="Magnuson J."/>
            <person name="Mondo S."/>
            <person name="Nolan M."/>
            <person name="Ohm R."/>
            <person name="Pangilinan J."/>
            <person name="Park H.-J."/>
            <person name="Ramirez L."/>
            <person name="Alfaro M."/>
            <person name="Sun H."/>
            <person name="Tritt A."/>
            <person name="Yoshinaga Y."/>
            <person name="Zwiers L.-H."/>
            <person name="Turgeon B."/>
            <person name="Goodwin S."/>
            <person name="Spatafora J."/>
            <person name="Crous P."/>
            <person name="Grigoriev I."/>
        </authorList>
    </citation>
    <scope>NUCLEOTIDE SEQUENCE</scope>
    <source>
        <strain evidence="1">CBS 269.34</strain>
    </source>
</reference>
<proteinExistence type="predicted"/>
<dbReference type="PANTHER" id="PTHR42085">
    <property type="entry name" value="F-BOX DOMAIN-CONTAINING PROTEIN"/>
    <property type="match status" value="1"/>
</dbReference>
<gene>
    <name evidence="1" type="ORF">BU16DRAFT_320651</name>
</gene>
<dbReference type="InterPro" id="IPR038883">
    <property type="entry name" value="AN11006-like"/>
</dbReference>
<accession>A0A6A6QZG2</accession>
<dbReference type="AlphaFoldDB" id="A0A6A6QZG2"/>
<evidence type="ECO:0000313" key="1">
    <source>
        <dbReference type="EMBL" id="KAF2497666.1"/>
    </source>
</evidence>
<dbReference type="PANTHER" id="PTHR42085:SF8">
    <property type="entry name" value="F-BOX DOMAIN-CONTAINING PROTEIN"/>
    <property type="match status" value="1"/>
</dbReference>
<sequence>MDFFRVDSIPYQISYRSRLRDGCAKFIGQGKMADRVGLPHISELFADLEMQYLGPKGARTTIEWRTEYTEGHCSHEIQGWTKIDSSRLSFLDLPGEVRTMIYELALTARGTIERNFDRDFRRDSRLRSGWCGANRLKSLALFAVSQQVHREAEARFYERNVFTTGRPIRFCQYGLDFDALLYVPPDITQKFQRLQYDMRTTCWEADKLALTIERAIATFERMCPNLKHVDLTIACILSYFVDYPLDMENISSSKLAELSLQAVEYLTAPVKRVAIPKWLNVGFSVPGVSGTKIYYLPGARKRRGGDELVHGDNKRPRRSNA</sequence>
<organism evidence="1 2">
    <name type="scientific">Lophium mytilinum</name>
    <dbReference type="NCBI Taxonomy" id="390894"/>
    <lineage>
        <taxon>Eukaryota</taxon>
        <taxon>Fungi</taxon>
        <taxon>Dikarya</taxon>
        <taxon>Ascomycota</taxon>
        <taxon>Pezizomycotina</taxon>
        <taxon>Dothideomycetes</taxon>
        <taxon>Pleosporomycetidae</taxon>
        <taxon>Mytilinidiales</taxon>
        <taxon>Mytilinidiaceae</taxon>
        <taxon>Lophium</taxon>
    </lineage>
</organism>
<evidence type="ECO:0000313" key="2">
    <source>
        <dbReference type="Proteomes" id="UP000799750"/>
    </source>
</evidence>